<feature type="transmembrane region" description="Helical" evidence="1">
    <location>
        <begin position="277"/>
        <end position="295"/>
    </location>
</feature>
<dbReference type="AlphaFoldDB" id="A0A1Y1QJZ0"/>
<keyword evidence="1" id="KW-0472">Membrane</keyword>
<comment type="caution">
    <text evidence="3">The sequence shown here is derived from an EMBL/GenBank/DDBJ whole genome shotgun (WGS) entry which is preliminary data.</text>
</comment>
<dbReference type="EMBL" id="MTEJ01000206">
    <property type="protein sequence ID" value="OQX07543.1"/>
    <property type="molecule type" value="Genomic_DNA"/>
</dbReference>
<keyword evidence="1" id="KW-1133">Transmembrane helix</keyword>
<dbReference type="GO" id="GO:0080120">
    <property type="term" value="P:CAAX-box protein maturation"/>
    <property type="evidence" value="ECO:0007669"/>
    <property type="project" value="UniProtKB-ARBA"/>
</dbReference>
<feature type="transmembrane region" description="Helical" evidence="1">
    <location>
        <begin position="21"/>
        <end position="43"/>
    </location>
</feature>
<dbReference type="PANTHER" id="PTHR36435">
    <property type="entry name" value="SLR1288 PROTEIN"/>
    <property type="match status" value="1"/>
</dbReference>
<feature type="transmembrane region" description="Helical" evidence="1">
    <location>
        <begin position="110"/>
        <end position="131"/>
    </location>
</feature>
<feature type="transmembrane region" description="Helical" evidence="1">
    <location>
        <begin position="63"/>
        <end position="90"/>
    </location>
</feature>
<keyword evidence="1" id="KW-0812">Transmembrane</keyword>
<accession>A0A1Y1QJZ0</accession>
<gene>
    <name evidence="3" type="ORF">BWK73_27700</name>
</gene>
<dbReference type="Pfam" id="PF02517">
    <property type="entry name" value="Rce1-like"/>
    <property type="match status" value="1"/>
</dbReference>
<dbReference type="STRING" id="1123401.GCA_000621325_03282"/>
<feature type="domain" description="CAAX prenyl protease 2/Lysostaphin resistance protein A-like" evidence="2">
    <location>
        <begin position="149"/>
        <end position="247"/>
    </location>
</feature>
<feature type="transmembrane region" description="Helical" evidence="1">
    <location>
        <begin position="208"/>
        <end position="229"/>
    </location>
</feature>
<dbReference type="InterPro" id="IPR003675">
    <property type="entry name" value="Rce1/LyrA-like_dom"/>
</dbReference>
<feature type="transmembrane region" description="Helical" evidence="1">
    <location>
        <begin position="173"/>
        <end position="196"/>
    </location>
</feature>
<protein>
    <recommendedName>
        <fullName evidence="2">CAAX prenyl protease 2/Lysostaphin resistance protein A-like domain-containing protein</fullName>
    </recommendedName>
</protein>
<sequence length="304" mass="34358">MDYLALAQQGKNQWWRYILGFFLILLAWQGIGLMPLFAIGYWAEVDGDAATRFNWDTFLVEGISPALTFVDMMAMFIFLVIGVWLVVRFLHKRPFLSLITPLQRISWMRVLQGAVVFAAIYLSVTVLGEWLLPTPAGEMEYVFDAQAFLLFLPLALVLIPIQTSAEELLFRGYVLQGLGLVLHRWAAVLVSALLFALPHLLNPEVYGANLWIAVLPYLTTGLLLALVTVRDGTLELAMGVHAINNIFAFLFVTTPPYDMFPALFVYHGELFTWETVASEALIAVLFYWVIFRFFARPDVLKVAA</sequence>
<evidence type="ECO:0000313" key="3">
    <source>
        <dbReference type="EMBL" id="OQX07543.1"/>
    </source>
</evidence>
<dbReference type="InterPro" id="IPR052710">
    <property type="entry name" value="CAAX_protease"/>
</dbReference>
<dbReference type="GO" id="GO:0004175">
    <property type="term" value="F:endopeptidase activity"/>
    <property type="evidence" value="ECO:0007669"/>
    <property type="project" value="UniProtKB-ARBA"/>
</dbReference>
<reference evidence="3 4" key="1">
    <citation type="submission" date="2017-01" db="EMBL/GenBank/DDBJ databases">
        <title>Novel large sulfur bacteria in the metagenomes of groundwater-fed chemosynthetic microbial mats in the Lake Huron basin.</title>
        <authorList>
            <person name="Sharrar A.M."/>
            <person name="Flood B.E."/>
            <person name="Bailey J.V."/>
            <person name="Jones D.S."/>
            <person name="Biddanda B."/>
            <person name="Ruberg S.A."/>
            <person name="Marcus D.N."/>
            <person name="Dick G.J."/>
        </authorList>
    </citation>
    <scope>NUCLEOTIDE SEQUENCE [LARGE SCALE GENOMIC DNA]</scope>
    <source>
        <strain evidence="3">A8</strain>
    </source>
</reference>
<name>A0A1Y1QJZ0_9GAMM</name>
<evidence type="ECO:0000256" key="1">
    <source>
        <dbReference type="SAM" id="Phobius"/>
    </source>
</evidence>
<feature type="transmembrane region" description="Helical" evidence="1">
    <location>
        <begin position="143"/>
        <end position="161"/>
    </location>
</feature>
<dbReference type="Proteomes" id="UP000192491">
    <property type="component" value="Unassembled WGS sequence"/>
</dbReference>
<dbReference type="PANTHER" id="PTHR36435:SF1">
    <property type="entry name" value="CAAX AMINO TERMINAL PROTEASE FAMILY PROTEIN"/>
    <property type="match status" value="1"/>
</dbReference>
<evidence type="ECO:0000259" key="2">
    <source>
        <dbReference type="Pfam" id="PF02517"/>
    </source>
</evidence>
<organism evidence="3 4">
    <name type="scientific">Thiothrix lacustris</name>
    <dbReference type="NCBI Taxonomy" id="525917"/>
    <lineage>
        <taxon>Bacteria</taxon>
        <taxon>Pseudomonadati</taxon>
        <taxon>Pseudomonadota</taxon>
        <taxon>Gammaproteobacteria</taxon>
        <taxon>Thiotrichales</taxon>
        <taxon>Thiotrichaceae</taxon>
        <taxon>Thiothrix</taxon>
    </lineage>
</organism>
<proteinExistence type="predicted"/>
<feature type="transmembrane region" description="Helical" evidence="1">
    <location>
        <begin position="236"/>
        <end position="257"/>
    </location>
</feature>
<evidence type="ECO:0000313" key="4">
    <source>
        <dbReference type="Proteomes" id="UP000192491"/>
    </source>
</evidence>